<organism evidence="3 4">
    <name type="scientific">Streptomyces somaliensis (strain ATCC 33201 / DSM 40738 / JCM 12659 / KCTC 9044 / NCTC 11332 / NRRL B-12077 / IP 733)</name>
    <dbReference type="NCBI Taxonomy" id="1134445"/>
    <lineage>
        <taxon>Bacteria</taxon>
        <taxon>Bacillati</taxon>
        <taxon>Actinomycetota</taxon>
        <taxon>Actinomycetes</taxon>
        <taxon>Kitasatosporales</taxon>
        <taxon>Streptomycetaceae</taxon>
        <taxon>Streptomyces</taxon>
    </lineage>
</organism>
<comment type="caution">
    <text evidence="3">The sequence shown here is derived from an EMBL/GenBank/DDBJ whole genome shotgun (WGS) entry which is preliminary data.</text>
</comment>
<feature type="non-terminal residue" evidence="3">
    <location>
        <position position="1"/>
    </location>
</feature>
<feature type="region of interest" description="Disordered" evidence="2">
    <location>
        <begin position="74"/>
        <end position="93"/>
    </location>
</feature>
<evidence type="ECO:0000256" key="2">
    <source>
        <dbReference type="SAM" id="MobiDB-lite"/>
    </source>
</evidence>
<evidence type="ECO:0000256" key="1">
    <source>
        <dbReference type="SAM" id="Coils"/>
    </source>
</evidence>
<dbReference type="Proteomes" id="UP000570003">
    <property type="component" value="Unassembled WGS sequence"/>
</dbReference>
<accession>A0AA44IDT5</accession>
<dbReference type="AlphaFoldDB" id="A0AA44IDT5"/>
<evidence type="ECO:0000313" key="3">
    <source>
        <dbReference type="EMBL" id="NKY14618.1"/>
    </source>
</evidence>
<reference evidence="3 4" key="1">
    <citation type="submission" date="2020-04" db="EMBL/GenBank/DDBJ databases">
        <title>MicrobeNet Type strains.</title>
        <authorList>
            <person name="Nicholson A.C."/>
        </authorList>
    </citation>
    <scope>NUCLEOTIDE SEQUENCE [LARGE SCALE GENOMIC DNA]</scope>
    <source>
        <strain evidence="3 4">DSM 40738</strain>
    </source>
</reference>
<feature type="compositionally biased region" description="Basic and acidic residues" evidence="2">
    <location>
        <begin position="187"/>
        <end position="212"/>
    </location>
</feature>
<protein>
    <submittedName>
        <fullName evidence="3">Uncharacterized protein</fullName>
    </submittedName>
</protein>
<feature type="region of interest" description="Disordered" evidence="2">
    <location>
        <begin position="187"/>
        <end position="219"/>
    </location>
</feature>
<feature type="coiled-coil region" evidence="1">
    <location>
        <begin position="373"/>
        <end position="400"/>
    </location>
</feature>
<evidence type="ECO:0000313" key="4">
    <source>
        <dbReference type="Proteomes" id="UP000570003"/>
    </source>
</evidence>
<name>A0AA44IDT5_STRE0</name>
<keyword evidence="1" id="KW-0175">Coiled coil</keyword>
<dbReference type="EMBL" id="JAAXOU010000093">
    <property type="protein sequence ID" value="NKY14618.1"/>
    <property type="molecule type" value="Genomic_DNA"/>
</dbReference>
<keyword evidence="4" id="KW-1185">Reference proteome</keyword>
<proteinExistence type="predicted"/>
<sequence length="650" mass="70637">DALSGLAFRLRERAGWQARLRELADEAEEAEARARTCLERARAADEDRRAAQRAADDAHRTARALRAERAEIAGAPEHLPAEGPDGTALLDGGVPRPSLPALREAYRAASQLYEKVGVGADLRAEQARAESDESAALAELDRLTNRVRTRAAQLLDGPEGADGPARQAAAARAEALVQLLESRASEASEKLGRLRGEAERLAPADGDAHTELPEETVPADAEQARTLLRTATGDLAARTDDLETARATHAHLVRAHRAAEDAAGAFDELAALLRDLLRDQADDEPREPQPYADPLEEARRAAAEARRSLRGCAADLSAAETAVREACDVLVRHANSTRYEQVRTPARQQIRELPASALPEHAARWAEAFAPRLRVLTDELAQLERNRDSIVDRLRGLVESALTTLRSAQRLSRLPEGLGEWSGQEFLRIRFEEPDQAVLVERLGEVVDEATRAAVGKNSDLRRDGMSLLLRGVHAALRPKGVAVEILKPDAVLRAERVPVGQMGDVFSGGQLLTAAIALYCTMAALRSNDRGRDKHRHAGTLFLDNPIGRANATYLLELQRAVSDALGVQLLYTTGLFDTTALAEFPLVIRLRNDADLRAGLKYISVEEHLRPGLPRPAREGDPAVHGEITATRVFRRGTAPVPRQQGAG</sequence>
<gene>
    <name evidence="3" type="ORF">HGA06_10730</name>
</gene>
<feature type="region of interest" description="Disordered" evidence="2">
    <location>
        <begin position="41"/>
        <end position="63"/>
    </location>
</feature>